<dbReference type="PANTHER" id="PTHR43329">
    <property type="entry name" value="EPOXIDE HYDROLASE"/>
    <property type="match status" value="1"/>
</dbReference>
<reference evidence="3" key="1">
    <citation type="submission" date="2020-10" db="EMBL/GenBank/DDBJ databases">
        <authorList>
            <person name="Delgado J.A."/>
            <person name="Gonzalez J.M."/>
        </authorList>
    </citation>
    <scope>NUCLEOTIDE SEQUENCE</scope>
    <source>
        <strain evidence="3">23.6</strain>
    </source>
</reference>
<dbReference type="Proteomes" id="UP001058458">
    <property type="component" value="Chromosome"/>
</dbReference>
<evidence type="ECO:0000313" key="4">
    <source>
        <dbReference type="Proteomes" id="UP001058458"/>
    </source>
</evidence>
<proteinExistence type="predicted"/>
<dbReference type="Gene3D" id="3.40.50.1820">
    <property type="entry name" value="alpha/beta hydrolase"/>
    <property type="match status" value="1"/>
</dbReference>
<dbReference type="EMBL" id="CP063414">
    <property type="protein sequence ID" value="UOE75816.1"/>
    <property type="molecule type" value="Genomic_DNA"/>
</dbReference>
<organism evidence="3 4">
    <name type="scientific">Parageobacillus thermoglucosidasius</name>
    <name type="common">Geobacillus thermoglucosidasius</name>
    <dbReference type="NCBI Taxonomy" id="1426"/>
    <lineage>
        <taxon>Bacteria</taxon>
        <taxon>Bacillati</taxon>
        <taxon>Bacillota</taxon>
        <taxon>Bacilli</taxon>
        <taxon>Bacillales</taxon>
        <taxon>Anoxybacillaceae</taxon>
        <taxon>Parageobacillus</taxon>
    </lineage>
</organism>
<feature type="domain" description="AB hydrolase-1" evidence="2">
    <location>
        <begin position="26"/>
        <end position="265"/>
    </location>
</feature>
<evidence type="ECO:0000259" key="2">
    <source>
        <dbReference type="Pfam" id="PF00561"/>
    </source>
</evidence>
<sequence length="282" mass="32347">MTLDVTERRLKVHGLDFHVVEKGSGPAVLLLHGFPDTWYLWRHQIPDLVDSGFRVVVPDQRGFGESVQPAAVEAYQLPNLVNDILGILDELEIKRTHIVAHDWGASVGWLFAALYPDRVERFVPLSVGHPSIFTEFSIQQVEKSWYILLFQFEGVAEQLLMKNDWALLKEWSRHHNEYEKWIKDLSRPGALTAALNWYRANLAPGILPALPLQMPNIQVPTLGIWSSGDALLTEEQMIRSGEKVTGFWEYVRVEGASHWLQLDRPDIINKLLIEFLQNRLRA</sequence>
<dbReference type="InterPro" id="IPR029058">
    <property type="entry name" value="AB_hydrolase_fold"/>
</dbReference>
<keyword evidence="1 3" id="KW-0378">Hydrolase</keyword>
<dbReference type="AlphaFoldDB" id="A0AB38R097"/>
<evidence type="ECO:0000313" key="3">
    <source>
        <dbReference type="EMBL" id="UOE75816.1"/>
    </source>
</evidence>
<gene>
    <name evidence="3" type="ORF">IMI45_16130</name>
</gene>
<name>A0AB38R097_PARTM</name>
<dbReference type="InterPro" id="IPR000073">
    <property type="entry name" value="AB_hydrolase_1"/>
</dbReference>
<evidence type="ECO:0000256" key="1">
    <source>
        <dbReference type="ARBA" id="ARBA00022801"/>
    </source>
</evidence>
<accession>A0AB38R097</accession>
<dbReference type="PRINTS" id="PR00412">
    <property type="entry name" value="EPOXHYDRLASE"/>
</dbReference>
<protein>
    <submittedName>
        <fullName evidence="3">Alpha/beta hydrolase</fullName>
    </submittedName>
</protein>
<dbReference type="Pfam" id="PF00561">
    <property type="entry name" value="Abhydrolase_1"/>
    <property type="match status" value="1"/>
</dbReference>
<dbReference type="InterPro" id="IPR000639">
    <property type="entry name" value="Epox_hydrolase-like"/>
</dbReference>
<dbReference type="SUPFAM" id="SSF53474">
    <property type="entry name" value="alpha/beta-Hydrolases"/>
    <property type="match status" value="1"/>
</dbReference>
<dbReference type="GO" id="GO:0016787">
    <property type="term" value="F:hydrolase activity"/>
    <property type="evidence" value="ECO:0007669"/>
    <property type="project" value="UniProtKB-KW"/>
</dbReference>
<dbReference type="PRINTS" id="PR00111">
    <property type="entry name" value="ABHYDROLASE"/>
</dbReference>